<feature type="transmembrane region" description="Helical" evidence="10">
    <location>
        <begin position="27"/>
        <end position="57"/>
    </location>
</feature>
<keyword evidence="13" id="KW-1185">Reference proteome</keyword>
<feature type="transmembrane region" description="Helical" evidence="10">
    <location>
        <begin position="159"/>
        <end position="179"/>
    </location>
</feature>
<feature type="transmembrane region" description="Helical" evidence="10">
    <location>
        <begin position="525"/>
        <end position="545"/>
    </location>
</feature>
<keyword evidence="2" id="KW-1003">Cell membrane</keyword>
<feature type="transmembrane region" description="Helical" evidence="10">
    <location>
        <begin position="475"/>
        <end position="496"/>
    </location>
</feature>
<feature type="transmembrane region" description="Helical" evidence="10">
    <location>
        <begin position="625"/>
        <end position="643"/>
    </location>
</feature>
<evidence type="ECO:0000256" key="9">
    <source>
        <dbReference type="SAM" id="MobiDB-lite"/>
    </source>
</evidence>
<evidence type="ECO:0000256" key="7">
    <source>
        <dbReference type="ARBA" id="ARBA00023170"/>
    </source>
</evidence>
<feature type="transmembrane region" description="Helical" evidence="10">
    <location>
        <begin position="118"/>
        <end position="138"/>
    </location>
</feature>
<dbReference type="GO" id="GO:0008528">
    <property type="term" value="F:G protein-coupled peptide receptor activity"/>
    <property type="evidence" value="ECO:0007669"/>
    <property type="project" value="TreeGrafter"/>
</dbReference>
<feature type="compositionally biased region" description="Basic and acidic residues" evidence="9">
    <location>
        <begin position="737"/>
        <end position="754"/>
    </location>
</feature>
<dbReference type="GO" id="GO:0005886">
    <property type="term" value="C:plasma membrane"/>
    <property type="evidence" value="ECO:0007669"/>
    <property type="project" value="UniProtKB-SubCell"/>
</dbReference>
<keyword evidence="3 10" id="KW-0812">Transmembrane</keyword>
<feature type="transmembrane region" description="Helical" evidence="10">
    <location>
        <begin position="566"/>
        <end position="586"/>
    </location>
</feature>
<feature type="domain" description="G-protein coupled receptors family 1 profile" evidence="11">
    <location>
        <begin position="49"/>
        <end position="362"/>
    </location>
</feature>
<feature type="transmembrane region" description="Helical" evidence="10">
    <location>
        <begin position="343"/>
        <end position="363"/>
    </location>
</feature>
<dbReference type="PANTHER" id="PTHR24230">
    <property type="entry name" value="G-PROTEIN COUPLED RECEPTOR"/>
    <property type="match status" value="1"/>
</dbReference>
<feature type="compositionally biased region" description="Basic and acidic residues" evidence="9">
    <location>
        <begin position="286"/>
        <end position="297"/>
    </location>
</feature>
<gene>
    <name evidence="12" type="ORF">RRG08_002224</name>
</gene>
<feature type="domain" description="G-protein coupled receptors family 1 profile" evidence="11">
    <location>
        <begin position="456"/>
        <end position="831"/>
    </location>
</feature>
<dbReference type="Pfam" id="PF00001">
    <property type="entry name" value="7tm_1"/>
    <property type="match status" value="1"/>
</dbReference>
<evidence type="ECO:0000256" key="6">
    <source>
        <dbReference type="ARBA" id="ARBA00023136"/>
    </source>
</evidence>
<evidence type="ECO:0000256" key="10">
    <source>
        <dbReference type="SAM" id="Phobius"/>
    </source>
</evidence>
<keyword evidence="6 10" id="KW-0472">Membrane</keyword>
<dbReference type="PRINTS" id="PR00237">
    <property type="entry name" value="GPCRRHODOPSN"/>
</dbReference>
<dbReference type="InterPro" id="IPR017452">
    <property type="entry name" value="GPCR_Rhodpsn_7TM"/>
</dbReference>
<dbReference type="PROSITE" id="PS50262">
    <property type="entry name" value="G_PROTEIN_RECEP_F1_2"/>
    <property type="match status" value="2"/>
</dbReference>
<dbReference type="AlphaFoldDB" id="A0AAE0ZBQ6"/>
<dbReference type="SUPFAM" id="SSF81321">
    <property type="entry name" value="Family A G protein-coupled receptor-like"/>
    <property type="match status" value="2"/>
</dbReference>
<proteinExistence type="predicted"/>
<dbReference type="GO" id="GO:0007218">
    <property type="term" value="P:neuropeptide signaling pathway"/>
    <property type="evidence" value="ECO:0007669"/>
    <property type="project" value="TreeGrafter"/>
</dbReference>
<evidence type="ECO:0000256" key="3">
    <source>
        <dbReference type="ARBA" id="ARBA00022692"/>
    </source>
</evidence>
<keyword evidence="5" id="KW-0297">G-protein coupled receptor</keyword>
<evidence type="ECO:0000256" key="4">
    <source>
        <dbReference type="ARBA" id="ARBA00022989"/>
    </source>
</evidence>
<keyword evidence="7" id="KW-0675">Receptor</keyword>
<evidence type="ECO:0000259" key="11">
    <source>
        <dbReference type="PROSITE" id="PS50262"/>
    </source>
</evidence>
<feature type="compositionally biased region" description="Polar residues" evidence="9">
    <location>
        <begin position="657"/>
        <end position="680"/>
    </location>
</feature>
<dbReference type="SMART" id="SM01381">
    <property type="entry name" value="7TM_GPCR_Srsx"/>
    <property type="match status" value="1"/>
</dbReference>
<feature type="transmembrane region" description="Helical" evidence="10">
    <location>
        <begin position="441"/>
        <end position="463"/>
    </location>
</feature>
<evidence type="ECO:0000313" key="13">
    <source>
        <dbReference type="Proteomes" id="UP001283361"/>
    </source>
</evidence>
<protein>
    <recommendedName>
        <fullName evidence="11">G-protein coupled receptors family 1 profile domain-containing protein</fullName>
    </recommendedName>
</protein>
<dbReference type="EMBL" id="JAWDGP010004263">
    <property type="protein sequence ID" value="KAK3765981.1"/>
    <property type="molecule type" value="Genomic_DNA"/>
</dbReference>
<reference evidence="12" key="1">
    <citation type="journal article" date="2023" name="G3 (Bethesda)">
        <title>A reference genome for the long-term kleptoplast-retaining sea slug Elysia crispata morphotype clarki.</title>
        <authorList>
            <person name="Eastman K.E."/>
            <person name="Pendleton A.L."/>
            <person name="Shaikh M.A."/>
            <person name="Suttiyut T."/>
            <person name="Ogas R."/>
            <person name="Tomko P."/>
            <person name="Gavelis G."/>
            <person name="Widhalm J.R."/>
            <person name="Wisecaver J.H."/>
        </authorList>
    </citation>
    <scope>NUCLEOTIDE SEQUENCE</scope>
    <source>
        <strain evidence="12">ECLA1</strain>
    </source>
</reference>
<feature type="region of interest" description="Disordered" evidence="9">
    <location>
        <begin position="657"/>
        <end position="754"/>
    </location>
</feature>
<feature type="region of interest" description="Disordered" evidence="9">
    <location>
        <begin position="277"/>
        <end position="309"/>
    </location>
</feature>
<dbReference type="Gene3D" id="1.20.1070.10">
    <property type="entry name" value="Rhodopsin 7-helix transmembrane proteins"/>
    <property type="match status" value="2"/>
</dbReference>
<evidence type="ECO:0000256" key="2">
    <source>
        <dbReference type="ARBA" id="ARBA00022475"/>
    </source>
</evidence>
<comment type="caution">
    <text evidence="12">The sequence shown here is derived from an EMBL/GenBank/DDBJ whole genome shotgun (WGS) entry which is preliminary data.</text>
</comment>
<feature type="compositionally biased region" description="Basic and acidic residues" evidence="9">
    <location>
        <begin position="717"/>
        <end position="728"/>
    </location>
</feature>
<evidence type="ECO:0000256" key="8">
    <source>
        <dbReference type="ARBA" id="ARBA00023224"/>
    </source>
</evidence>
<dbReference type="Proteomes" id="UP001283361">
    <property type="component" value="Unassembled WGS sequence"/>
</dbReference>
<evidence type="ECO:0000256" key="1">
    <source>
        <dbReference type="ARBA" id="ARBA00004651"/>
    </source>
</evidence>
<keyword evidence="8" id="KW-0807">Transducer</keyword>
<feature type="compositionally biased region" description="Polar residues" evidence="9">
    <location>
        <begin position="695"/>
        <end position="716"/>
    </location>
</feature>
<evidence type="ECO:0000313" key="12">
    <source>
        <dbReference type="EMBL" id="KAK3765981.1"/>
    </source>
</evidence>
<name>A0AAE0ZBQ6_9GAST</name>
<feature type="transmembrane region" description="Helical" evidence="10">
    <location>
        <begin position="218"/>
        <end position="236"/>
    </location>
</feature>
<evidence type="ECO:0000256" key="5">
    <source>
        <dbReference type="ARBA" id="ARBA00023040"/>
    </source>
</evidence>
<comment type="subcellular location">
    <subcellularLocation>
        <location evidence="1">Cell membrane</location>
        <topology evidence="1">Multi-pass membrane protein</topology>
    </subcellularLocation>
</comment>
<organism evidence="12 13">
    <name type="scientific">Elysia crispata</name>
    <name type="common">lettuce slug</name>
    <dbReference type="NCBI Taxonomy" id="231223"/>
    <lineage>
        <taxon>Eukaryota</taxon>
        <taxon>Metazoa</taxon>
        <taxon>Spiralia</taxon>
        <taxon>Lophotrochozoa</taxon>
        <taxon>Mollusca</taxon>
        <taxon>Gastropoda</taxon>
        <taxon>Heterobranchia</taxon>
        <taxon>Euthyneura</taxon>
        <taxon>Panpulmonata</taxon>
        <taxon>Sacoglossa</taxon>
        <taxon>Placobranchoidea</taxon>
        <taxon>Plakobranchidae</taxon>
        <taxon>Elysia</taxon>
    </lineage>
</organism>
<accession>A0AAE0ZBQ6</accession>
<feature type="transmembrane region" description="Helical" evidence="10">
    <location>
        <begin position="804"/>
        <end position="834"/>
    </location>
</feature>
<feature type="transmembrane region" description="Helical" evidence="10">
    <location>
        <begin position="78"/>
        <end position="98"/>
    </location>
</feature>
<feature type="transmembrane region" description="Helical" evidence="10">
    <location>
        <begin position="764"/>
        <end position="784"/>
    </location>
</feature>
<keyword evidence="4 10" id="KW-1133">Transmembrane helix</keyword>
<sequence length="851" mass="96872">MELLTSARNYTSQTISKDLIELPFRALYFRCLDFICVIYLPLLTFGITANFLNIVVYAKTRVRDSMTVSFLALSISDLLYLALLCPHLVVVTLIHFMQFRFGKSMKWLVDPRILMFPFYWYAFAFYETSILINVYISVVRCACVALPFKVKSTFTAGRAIVAFVSFFVAVFFLRVPMFMKKQIVREFDPVSNATQVVYREAEDGGLAEKLNDIVSRNILNWASFVIVITCLVVMVTKLKASVRFRSSNALPNRLSHTTNISEPTDISSSDINLHGSVDTLSNTQDHQAHATQKEKNYGKTQPLKENSYPQTTQTKLFGDKSLVSDRQSAPVVPPRETQVVRSVILVATIFIICQTPLMAYTLARRFESQFDDQDDISSKNMQKYVFLFGICSNISQPDCPMEMSTSVSNITSQTTSRYIPNLKWDITKLPFRALYYDCMDFIAAVYLPLLTFGITANILNIVVNAKSKLRDNITVSFLALSTSDLIYLVLLSPHLIVKVIQHFVNFRLGISVKWLIDPQILRYPFYWYAFVFYETSILINVYISVVRCACVAIPFKVKSTFTARRAVIAFVAFFLSVFLLRIPMFMKKRIVQEFDPISNITRVVYMEAEDGGLAESMNDIVSRNILNWASFVTVIVCLVIMITKLQTSVRFRSSNALRNPQPLHTTTNSNNDKFQSSQRSDPGKTEIVLSDVNPPDNQNSMANNSSHQFHSCQTKQSDAKARQIKDESCPEIPQTKTLKDKSPASERGQHKGVHTREAQIVRSVILVAVIFVTCQTPLMTYTLARRFESQFDDQDDLMGGNVQKYVFLFALCSNISLTFTLINASINIIVYYNFNSRYRQSIKNLWKGQPS</sequence>
<dbReference type="InterPro" id="IPR000276">
    <property type="entry name" value="GPCR_Rhodpsn"/>
</dbReference>